<feature type="transmembrane region" description="Helical" evidence="8">
    <location>
        <begin position="175"/>
        <end position="200"/>
    </location>
</feature>
<evidence type="ECO:0000313" key="11">
    <source>
        <dbReference type="Proteomes" id="UP000277811"/>
    </source>
</evidence>
<comment type="catalytic activity">
    <reaction evidence="1">
        <text>ATP + protein L-histidine = ADP + protein N-phospho-L-histidine.</text>
        <dbReference type="EC" id="2.7.13.3"/>
    </reaction>
</comment>
<name>A0A498RI95_9FIRM</name>
<evidence type="ECO:0000256" key="4">
    <source>
        <dbReference type="ARBA" id="ARBA00022553"/>
    </source>
</evidence>
<dbReference type="Pfam" id="PF02518">
    <property type="entry name" value="HATPase_c"/>
    <property type="match status" value="1"/>
</dbReference>
<evidence type="ECO:0000256" key="8">
    <source>
        <dbReference type="SAM" id="Phobius"/>
    </source>
</evidence>
<feature type="transmembrane region" description="Helical" evidence="8">
    <location>
        <begin position="34"/>
        <end position="53"/>
    </location>
</feature>
<evidence type="ECO:0000256" key="5">
    <source>
        <dbReference type="ARBA" id="ARBA00022679"/>
    </source>
</evidence>
<dbReference type="GO" id="GO:0000156">
    <property type="term" value="F:phosphorelay response regulator activity"/>
    <property type="evidence" value="ECO:0007669"/>
    <property type="project" value="TreeGrafter"/>
</dbReference>
<dbReference type="InterPro" id="IPR003661">
    <property type="entry name" value="HisK_dim/P_dom"/>
</dbReference>
<protein>
    <recommendedName>
        <fullName evidence="3">histidine kinase</fullName>
        <ecNumber evidence="3">2.7.13.3</ecNumber>
    </recommendedName>
</protein>
<dbReference type="CDD" id="cd00082">
    <property type="entry name" value="HisKA"/>
    <property type="match status" value="1"/>
</dbReference>
<dbReference type="InterPro" id="IPR003594">
    <property type="entry name" value="HATPase_dom"/>
</dbReference>
<feature type="transmembrane region" description="Helical" evidence="8">
    <location>
        <begin position="6"/>
        <end position="27"/>
    </location>
</feature>
<feature type="transmembrane region" description="Helical" evidence="8">
    <location>
        <begin position="146"/>
        <end position="169"/>
    </location>
</feature>
<feature type="transmembrane region" description="Helical" evidence="8">
    <location>
        <begin position="117"/>
        <end position="139"/>
    </location>
</feature>
<dbReference type="GO" id="GO:0000155">
    <property type="term" value="F:phosphorelay sensor kinase activity"/>
    <property type="evidence" value="ECO:0007669"/>
    <property type="project" value="InterPro"/>
</dbReference>
<dbReference type="SMART" id="SM00387">
    <property type="entry name" value="HATPase_c"/>
    <property type="match status" value="1"/>
</dbReference>
<dbReference type="SUPFAM" id="SSF55874">
    <property type="entry name" value="ATPase domain of HSP90 chaperone/DNA topoisomerase II/histidine kinase"/>
    <property type="match status" value="1"/>
</dbReference>
<gene>
    <name evidence="10" type="ORF">LUCI_5110</name>
</gene>
<dbReference type="InterPro" id="IPR004358">
    <property type="entry name" value="Sig_transdc_His_kin-like_C"/>
</dbReference>
<dbReference type="InterPro" id="IPR036097">
    <property type="entry name" value="HisK_dim/P_sf"/>
</dbReference>
<evidence type="ECO:0000256" key="1">
    <source>
        <dbReference type="ARBA" id="ARBA00000085"/>
    </source>
</evidence>
<dbReference type="Gene3D" id="1.10.287.130">
    <property type="match status" value="1"/>
</dbReference>
<keyword evidence="8" id="KW-0472">Membrane</keyword>
<comment type="subcellular location">
    <subcellularLocation>
        <location evidence="2">Membrane</location>
    </subcellularLocation>
</comment>
<dbReference type="PROSITE" id="PS50109">
    <property type="entry name" value="HIS_KIN"/>
    <property type="match status" value="1"/>
</dbReference>
<evidence type="ECO:0000259" key="9">
    <source>
        <dbReference type="PROSITE" id="PS50109"/>
    </source>
</evidence>
<organism evidence="10 11">
    <name type="scientific">Lucifera butyrica</name>
    <dbReference type="NCBI Taxonomy" id="1351585"/>
    <lineage>
        <taxon>Bacteria</taxon>
        <taxon>Bacillati</taxon>
        <taxon>Bacillota</taxon>
        <taxon>Negativicutes</taxon>
        <taxon>Veillonellales</taxon>
        <taxon>Veillonellaceae</taxon>
        <taxon>Lucifera</taxon>
    </lineage>
</organism>
<dbReference type="EC" id="2.7.13.3" evidence="3"/>
<evidence type="ECO:0000256" key="7">
    <source>
        <dbReference type="ARBA" id="ARBA00023012"/>
    </source>
</evidence>
<dbReference type="FunFam" id="3.30.565.10:FF:000006">
    <property type="entry name" value="Sensor histidine kinase WalK"/>
    <property type="match status" value="1"/>
</dbReference>
<dbReference type="PRINTS" id="PR00344">
    <property type="entry name" value="BCTRLSENSOR"/>
</dbReference>
<dbReference type="InterPro" id="IPR036890">
    <property type="entry name" value="HATPase_C_sf"/>
</dbReference>
<feature type="transmembrane region" description="Helical" evidence="8">
    <location>
        <begin position="65"/>
        <end position="82"/>
    </location>
</feature>
<feature type="domain" description="Histidine kinase" evidence="9">
    <location>
        <begin position="233"/>
        <end position="447"/>
    </location>
</feature>
<dbReference type="GO" id="GO:0007234">
    <property type="term" value="P:osmosensory signaling via phosphorelay pathway"/>
    <property type="evidence" value="ECO:0007669"/>
    <property type="project" value="TreeGrafter"/>
</dbReference>
<dbReference type="GO" id="GO:0030295">
    <property type="term" value="F:protein kinase activator activity"/>
    <property type="evidence" value="ECO:0007669"/>
    <property type="project" value="TreeGrafter"/>
</dbReference>
<keyword evidence="7" id="KW-0902">Two-component regulatory system</keyword>
<evidence type="ECO:0000313" key="10">
    <source>
        <dbReference type="EMBL" id="VBB09812.1"/>
    </source>
</evidence>
<dbReference type="GO" id="GO:0016020">
    <property type="term" value="C:membrane"/>
    <property type="evidence" value="ECO:0007669"/>
    <property type="project" value="UniProtKB-SubCell"/>
</dbReference>
<reference evidence="10 11" key="1">
    <citation type="submission" date="2018-06" db="EMBL/GenBank/DDBJ databases">
        <authorList>
            <person name="Strepis N."/>
        </authorList>
    </citation>
    <scope>NUCLEOTIDE SEQUENCE [LARGE SCALE GENOMIC DNA]</scope>
    <source>
        <strain evidence="10">LUCI</strain>
    </source>
</reference>
<dbReference type="Proteomes" id="UP000277811">
    <property type="component" value="Unassembled WGS sequence"/>
</dbReference>
<dbReference type="SUPFAM" id="SSF47384">
    <property type="entry name" value="Homodimeric domain of signal transducing histidine kinase"/>
    <property type="match status" value="1"/>
</dbReference>
<dbReference type="Gene3D" id="3.30.565.10">
    <property type="entry name" value="Histidine kinase-like ATPase, C-terminal domain"/>
    <property type="match status" value="1"/>
</dbReference>
<proteinExistence type="predicted"/>
<keyword evidence="5" id="KW-0808">Transferase</keyword>
<keyword evidence="4" id="KW-0597">Phosphoprotein</keyword>
<keyword evidence="6" id="KW-0418">Kinase</keyword>
<accession>A0A498RI95</accession>
<dbReference type="InterPro" id="IPR005467">
    <property type="entry name" value="His_kinase_dom"/>
</dbReference>
<feature type="transmembrane region" description="Helical" evidence="8">
    <location>
        <begin position="94"/>
        <end position="111"/>
    </location>
</feature>
<keyword evidence="8" id="KW-1133">Transmembrane helix</keyword>
<evidence type="ECO:0000256" key="3">
    <source>
        <dbReference type="ARBA" id="ARBA00012438"/>
    </source>
</evidence>
<evidence type="ECO:0000256" key="2">
    <source>
        <dbReference type="ARBA" id="ARBA00004370"/>
    </source>
</evidence>
<dbReference type="EMBL" id="UPPP01000134">
    <property type="protein sequence ID" value="VBB09812.1"/>
    <property type="molecule type" value="Genomic_DNA"/>
</dbReference>
<dbReference type="InterPro" id="IPR050351">
    <property type="entry name" value="BphY/WalK/GraS-like"/>
</dbReference>
<dbReference type="RefSeq" id="WP_207858460.1">
    <property type="nucleotide sequence ID" value="NZ_UPPP01000134.1"/>
</dbReference>
<keyword evidence="11" id="KW-1185">Reference proteome</keyword>
<keyword evidence="8" id="KW-0812">Transmembrane</keyword>
<dbReference type="PANTHER" id="PTHR42878:SF15">
    <property type="entry name" value="BACTERIOPHYTOCHROME"/>
    <property type="match status" value="1"/>
</dbReference>
<dbReference type="AlphaFoldDB" id="A0A498RI95"/>
<evidence type="ECO:0000256" key="6">
    <source>
        <dbReference type="ARBA" id="ARBA00022777"/>
    </source>
</evidence>
<sequence length="462" mass="53216">MDYFQMSNLAILLGTILTAPMYAYLYAIYRERFLGIWTLCWIILFIRVLLFDYGLINWRESALDIFFYQAFYIVASFLLIYGTHNFTSRPVKKYWFYCVTIITALSILSTINKLPLVYKLIPSALLAAIALIYTGYIILNIETQLFGKYITGSSLILWGILTFAVTFFYEHIQVEIFTIIGFACGLLRLFTAGGILLVYFEKTRADLVSQEYLQQVNFELQQANQELNHFCHSVAHDFKAPLLSINQLAGFIVRDYYDQLDRNGQEIITHIQNKSAEVVTITDHLLELSRMSQKPLTMESIHLEPLFREVYDELIQLQPERNVVFRIKRLPVIYGDPIMIKILVTNILSNALKYTSKRKQVLIEVDSVENKNDYIISVRDNGAGFDMSESHRLFKIFERLHSVNEFEGTGVGLAVCQKILKRHYGKAWLTGKVDAGATFSFSFPKDMPKQNVNTAANLSYTI</sequence>
<dbReference type="PANTHER" id="PTHR42878">
    <property type="entry name" value="TWO-COMPONENT HISTIDINE KINASE"/>
    <property type="match status" value="1"/>
</dbReference>